<dbReference type="CDD" id="cd06089">
    <property type="entry name" value="KOW_RPL26"/>
    <property type="match status" value="1"/>
</dbReference>
<reference evidence="7" key="1">
    <citation type="journal article" date="2015" name="ISME J.">
        <title>Aquifer environment selects for microbial species cohorts in sediment and groundwater.</title>
        <authorList>
            <person name="Hug L.A."/>
            <person name="Thomas B.C."/>
            <person name="Brown C.T."/>
            <person name="Frischkorn K.R."/>
            <person name="Williams K.H."/>
            <person name="Tringe S.G."/>
            <person name="Banfield J.F."/>
        </authorList>
    </citation>
    <scope>NUCLEOTIDE SEQUENCE</scope>
</reference>
<evidence type="ECO:0000313" key="7">
    <source>
        <dbReference type="EMBL" id="AKQ02868.1"/>
    </source>
</evidence>
<evidence type="ECO:0000259" key="6">
    <source>
        <dbReference type="SMART" id="SM00739"/>
    </source>
</evidence>
<dbReference type="InterPro" id="IPR041988">
    <property type="entry name" value="Ribosomal_uL24_KOW"/>
</dbReference>
<evidence type="ECO:0000256" key="1">
    <source>
        <dbReference type="ARBA" id="ARBA00010618"/>
    </source>
</evidence>
<dbReference type="Pfam" id="PF00467">
    <property type="entry name" value="KOW"/>
    <property type="match status" value="1"/>
</dbReference>
<accession>A0A0H4T5A0</accession>
<evidence type="ECO:0000256" key="2">
    <source>
        <dbReference type="ARBA" id="ARBA00022980"/>
    </source>
</evidence>
<keyword evidence="2 7" id="KW-0689">Ribosomal protein</keyword>
<dbReference type="PANTHER" id="PTHR11143">
    <property type="entry name" value="60S RIBOSOMAL PROTEIN L26 FAMILY MEMBER"/>
    <property type="match status" value="1"/>
</dbReference>
<name>A0A0H4T5A0_9EURY</name>
<dbReference type="SUPFAM" id="SSF50104">
    <property type="entry name" value="Translation proteins SH3-like domain"/>
    <property type="match status" value="1"/>
</dbReference>
<dbReference type="GO" id="GO:0003723">
    <property type="term" value="F:RNA binding"/>
    <property type="evidence" value="ECO:0007669"/>
    <property type="project" value="InterPro"/>
</dbReference>
<evidence type="ECO:0000256" key="4">
    <source>
        <dbReference type="ARBA" id="ARBA00035478"/>
    </source>
</evidence>
<dbReference type="InterPro" id="IPR005825">
    <property type="entry name" value="Ribosomal_uL24_CS"/>
</dbReference>
<sequence>MSAHLSEDYLEEKKRKLPRAVPVRKGDVVKVMRGDDAGKEGKVATVDYRAFRILIEGVTHAKSDGTQVAKPIHPSNVVIKKLDESDPLRLKRFEEAKK</sequence>
<dbReference type="NCBIfam" id="TIGR01080">
    <property type="entry name" value="rplX_A_E"/>
    <property type="match status" value="1"/>
</dbReference>
<dbReference type="InterPro" id="IPR005824">
    <property type="entry name" value="KOW"/>
</dbReference>
<gene>
    <name evidence="7" type="primary">rpl24p</name>
</gene>
<proteinExistence type="inferred from homology"/>
<evidence type="ECO:0000256" key="5">
    <source>
        <dbReference type="NCBIfam" id="TIGR01080"/>
    </source>
</evidence>
<organism evidence="7">
    <name type="scientific">uncultured euryarchaeote Rifle_16ft_4_minimus_37789</name>
    <dbReference type="NCBI Taxonomy" id="1665195"/>
    <lineage>
        <taxon>Archaea</taxon>
        <taxon>Methanobacteriati</taxon>
        <taxon>Methanobacteriota</taxon>
        <taxon>environmental samples</taxon>
    </lineage>
</organism>
<protein>
    <recommendedName>
        <fullName evidence="4 5">50S ribosomal protein L24</fullName>
    </recommendedName>
</protein>
<dbReference type="Pfam" id="PF16906">
    <property type="entry name" value="Ribosomal_L26"/>
    <property type="match status" value="1"/>
</dbReference>
<evidence type="ECO:0000256" key="3">
    <source>
        <dbReference type="ARBA" id="ARBA00023274"/>
    </source>
</evidence>
<dbReference type="InterPro" id="IPR014722">
    <property type="entry name" value="Rib_uL2_dom2"/>
</dbReference>
<feature type="domain" description="KOW" evidence="6">
    <location>
        <begin position="22"/>
        <end position="49"/>
    </location>
</feature>
<comment type="similarity">
    <text evidence="1">Belongs to the universal ribosomal protein uL24 family.</text>
</comment>
<dbReference type="GO" id="GO:0015934">
    <property type="term" value="C:large ribosomal subunit"/>
    <property type="evidence" value="ECO:0007669"/>
    <property type="project" value="UniProtKB-UniRule"/>
</dbReference>
<dbReference type="InterPro" id="IPR005756">
    <property type="entry name" value="Ribosomal_uL24_euk/arc"/>
</dbReference>
<dbReference type="GO" id="GO:0006412">
    <property type="term" value="P:translation"/>
    <property type="evidence" value="ECO:0007669"/>
    <property type="project" value="UniProtKB-UniRule"/>
</dbReference>
<dbReference type="PROSITE" id="PS01108">
    <property type="entry name" value="RIBOSOMAL_L24"/>
    <property type="match status" value="1"/>
</dbReference>
<dbReference type="InterPro" id="IPR008991">
    <property type="entry name" value="Translation_prot_SH3-like_sf"/>
</dbReference>
<dbReference type="AlphaFoldDB" id="A0A0H4T5A0"/>
<dbReference type="SMART" id="SM00739">
    <property type="entry name" value="KOW"/>
    <property type="match status" value="1"/>
</dbReference>
<dbReference type="EMBL" id="KT007004">
    <property type="protein sequence ID" value="AKQ02868.1"/>
    <property type="molecule type" value="Genomic_DNA"/>
</dbReference>
<dbReference type="GO" id="GO:0003735">
    <property type="term" value="F:structural constituent of ribosome"/>
    <property type="evidence" value="ECO:0007669"/>
    <property type="project" value="UniProtKB-UniRule"/>
</dbReference>
<keyword evidence="3" id="KW-0687">Ribonucleoprotein</keyword>
<dbReference type="Gene3D" id="2.30.30.30">
    <property type="match status" value="1"/>
</dbReference>